<dbReference type="InterPro" id="IPR036111">
    <property type="entry name" value="Mal/L-sulfo/L-lacto_DH-like_sf"/>
</dbReference>
<name>A0ABY7HTU5_9GAMM</name>
<evidence type="ECO:0000256" key="2">
    <source>
        <dbReference type="ARBA" id="ARBA00023002"/>
    </source>
</evidence>
<dbReference type="Proteomes" id="UP001164712">
    <property type="component" value="Chromosome"/>
</dbReference>
<comment type="similarity">
    <text evidence="1">Belongs to the LDH2/MDH2 oxidoreductase family.</text>
</comment>
<evidence type="ECO:0000313" key="3">
    <source>
        <dbReference type="EMBL" id="WAT02397.1"/>
    </source>
</evidence>
<gene>
    <name evidence="3" type="ORF">O1V66_07275</name>
</gene>
<evidence type="ECO:0000256" key="1">
    <source>
        <dbReference type="ARBA" id="ARBA00006056"/>
    </source>
</evidence>
<keyword evidence="4" id="KW-1185">Reference proteome</keyword>
<proteinExistence type="inferred from homology"/>
<dbReference type="PANTHER" id="PTHR11091:SF0">
    <property type="entry name" value="MALATE DEHYDROGENASE"/>
    <property type="match status" value="1"/>
</dbReference>
<reference evidence="3" key="1">
    <citation type="submission" date="2022-12" db="EMBL/GenBank/DDBJ databases">
        <title>Complete genome sequence of an Australian strain of Rouxiella badensis DAR84756 and resolution of the R. badensis DSM100043 and R. chamberiensis DSM28324 genomes.</title>
        <authorList>
            <person name="Paul S."/>
            <person name="Anderson P.J."/>
            <person name="Maynard G."/>
            <person name="Dyall-Smith M."/>
            <person name="Kudinha T."/>
        </authorList>
    </citation>
    <scope>NUCLEOTIDE SEQUENCE</scope>
    <source>
        <strain evidence="3">DSM 28324</strain>
    </source>
</reference>
<dbReference type="Gene3D" id="3.30.1370.60">
    <property type="entry name" value="Hypothetical oxidoreductase yiak, domain 2"/>
    <property type="match status" value="1"/>
</dbReference>
<dbReference type="InterPro" id="IPR043143">
    <property type="entry name" value="Mal/L-sulf/L-lact_DH-like_NADP"/>
</dbReference>
<dbReference type="SUPFAM" id="SSF89733">
    <property type="entry name" value="L-sulfolactate dehydrogenase-like"/>
    <property type="match status" value="1"/>
</dbReference>
<dbReference type="Pfam" id="PF02615">
    <property type="entry name" value="Ldh_2"/>
    <property type="match status" value="1"/>
</dbReference>
<evidence type="ECO:0000313" key="4">
    <source>
        <dbReference type="Proteomes" id="UP001164712"/>
    </source>
</evidence>
<protein>
    <submittedName>
        <fullName evidence="3">Ldh family oxidoreductase</fullName>
    </submittedName>
</protein>
<sequence>MSASATYQAALLRQQAEIILKGWGMADDMAEQTAELMVETDLLGIDSHGISMLPHYYKLLKAEMWHPHARAKIVGETPVTAVIDGCHSLGHATSMLAMETAVGKARTLGMGAVVVRNSNHFGAAGLYARHAARQGMIALVTSTTRGRLLVPTGAQWPVLGTNPIAFAAPAAKNDDFVLDMATTTVAANKVKVYDFHNKPLPAGWVVDDKGDTVTDSQRGMDFVFQQFAGGLTPLGGQQENGGHKGYGLAMMAQILSGPLADAAFGATRQEGGMPNIGHFFLALDPKAFRGEQGFETSLDEIIDTLHATPPSEESAPVLVAGEPENQCHRQRSLEGIPLPPALLTQLRDLCRQEGFDYLLEEKS</sequence>
<keyword evidence="2" id="KW-0560">Oxidoreductase</keyword>
<dbReference type="RefSeq" id="WP_045047820.1">
    <property type="nucleotide sequence ID" value="NZ_CP114058.1"/>
</dbReference>
<accession>A0ABY7HTU5</accession>
<dbReference type="InterPro" id="IPR003767">
    <property type="entry name" value="Malate/L-lactate_DH-like"/>
</dbReference>
<dbReference type="EMBL" id="CP114058">
    <property type="protein sequence ID" value="WAT02397.1"/>
    <property type="molecule type" value="Genomic_DNA"/>
</dbReference>
<organism evidence="3 4">
    <name type="scientific">Rouxiella chamberiensis</name>
    <dbReference type="NCBI Taxonomy" id="1513468"/>
    <lineage>
        <taxon>Bacteria</taxon>
        <taxon>Pseudomonadati</taxon>
        <taxon>Pseudomonadota</taxon>
        <taxon>Gammaproteobacteria</taxon>
        <taxon>Enterobacterales</taxon>
        <taxon>Yersiniaceae</taxon>
        <taxon>Rouxiella</taxon>
    </lineage>
</organism>
<dbReference type="InterPro" id="IPR043144">
    <property type="entry name" value="Mal/L-sulf/L-lact_DH-like_ah"/>
</dbReference>
<dbReference type="PANTHER" id="PTHR11091">
    <property type="entry name" value="OXIDOREDUCTASE-RELATED"/>
    <property type="match status" value="1"/>
</dbReference>
<dbReference type="Gene3D" id="1.10.1530.10">
    <property type="match status" value="1"/>
</dbReference>